<keyword evidence="6" id="KW-0472">Membrane</keyword>
<evidence type="ECO:0000313" key="9">
    <source>
        <dbReference type="EMBL" id="TRL41504.1"/>
    </source>
</evidence>
<evidence type="ECO:0000256" key="2">
    <source>
        <dbReference type="ARBA" id="ARBA00022500"/>
    </source>
</evidence>
<dbReference type="Pfam" id="PF00015">
    <property type="entry name" value="MCPsignal"/>
    <property type="match status" value="1"/>
</dbReference>
<keyword evidence="6" id="KW-0812">Transmembrane</keyword>
<evidence type="ECO:0000256" key="3">
    <source>
        <dbReference type="ARBA" id="ARBA00029447"/>
    </source>
</evidence>
<dbReference type="GO" id="GO:0007165">
    <property type="term" value="P:signal transduction"/>
    <property type="evidence" value="ECO:0007669"/>
    <property type="project" value="UniProtKB-KW"/>
</dbReference>
<dbReference type="InterPro" id="IPR051310">
    <property type="entry name" value="MCP_chemotaxis"/>
</dbReference>
<dbReference type="FunFam" id="1.10.287.950:FF:000001">
    <property type="entry name" value="Methyl-accepting chemotaxis sensory transducer"/>
    <property type="match status" value="1"/>
</dbReference>
<dbReference type="PANTHER" id="PTHR43531">
    <property type="entry name" value="PROTEIN ICFG"/>
    <property type="match status" value="1"/>
</dbReference>
<evidence type="ECO:0000256" key="6">
    <source>
        <dbReference type="SAM" id="Phobius"/>
    </source>
</evidence>
<dbReference type="InterPro" id="IPR003660">
    <property type="entry name" value="HAMP_dom"/>
</dbReference>
<dbReference type="Pfam" id="PF00672">
    <property type="entry name" value="HAMP"/>
    <property type="match status" value="1"/>
</dbReference>
<dbReference type="SUPFAM" id="SSF158472">
    <property type="entry name" value="HAMP domain-like"/>
    <property type="match status" value="1"/>
</dbReference>
<dbReference type="InterPro" id="IPR004090">
    <property type="entry name" value="Chemotax_Me-accpt_rcpt"/>
</dbReference>
<feature type="coiled-coil region" evidence="5">
    <location>
        <begin position="259"/>
        <end position="286"/>
    </location>
</feature>
<keyword evidence="6" id="KW-1133">Transmembrane helix</keyword>
<comment type="caution">
    <text evidence="9">The sequence shown here is derived from an EMBL/GenBank/DDBJ whole genome shotgun (WGS) entry which is preliminary data.</text>
</comment>
<dbReference type="EMBL" id="VJMG01000009">
    <property type="protein sequence ID" value="TRL41504.1"/>
    <property type="molecule type" value="Genomic_DNA"/>
</dbReference>
<dbReference type="InterPro" id="IPR004089">
    <property type="entry name" value="MCPsignal_dom"/>
</dbReference>
<proteinExistence type="inferred from homology"/>
<dbReference type="PANTHER" id="PTHR43531:SF11">
    <property type="entry name" value="METHYL-ACCEPTING CHEMOTAXIS PROTEIN 3"/>
    <property type="match status" value="1"/>
</dbReference>
<dbReference type="SMART" id="SM00283">
    <property type="entry name" value="MA"/>
    <property type="match status" value="1"/>
</dbReference>
<dbReference type="Gene3D" id="6.10.340.10">
    <property type="match status" value="1"/>
</dbReference>
<sequence>MNLTIARSLTLFGILVGSGVALAIGLQTYAFDRLRVNGPVYQQIVYGKDLVADILPPPLFVVEAYLLATEGAYHPEAASGNLAKIADLKKSYDERKAYWPGTGLASDLKAQLKEQLEPTADAFWTILAGRYASAVTSGNADEVKAATVALKAAFERHQANVLQLVAKANDFLAAAERQASAETTGLTLISLCAAGSALLLLGAGLYLLHRRAVRPLNGMRDYMSILAKGDYSQPVPFHDRADEIGEMAGAVTVFRENALERIAARRKQEEAREQAMQAERDDMERKAGEDAARARVIATLAASLESLSRGDLTIRIEDRFAPDYEMLREQFNGSVQSLEQALLSIAVAMQTVQSGVCDISTGTDDLSRRTEAQAASLEEAASALSQITVTLRATTERAQEADRQMAESRRGAERSTTIVRDAVAAMGKIEESSTQIRQIIGVIDEIAFQTNLLALNAGVEAARAGEAGKGFAVVAMEVRELASRSANAAREIRHLIDVSNTQVGLGVGLVNRTGDALTEMEHQMEQVGTLIDAIVQSARDQSRALDEVSDAVGQMDQVTQKNAAMAEEANAACRDLETCARDLGSQLGRFRTVSTRSQQGFRLAS</sequence>
<dbReference type="SUPFAM" id="SSF58104">
    <property type="entry name" value="Methyl-accepting chemotaxis protein (MCP) signaling domain"/>
    <property type="match status" value="1"/>
</dbReference>
<dbReference type="Proteomes" id="UP000316801">
    <property type="component" value="Unassembled WGS sequence"/>
</dbReference>
<evidence type="ECO:0000313" key="10">
    <source>
        <dbReference type="Proteomes" id="UP000316801"/>
    </source>
</evidence>
<dbReference type="PRINTS" id="PR00260">
    <property type="entry name" value="CHEMTRNSDUCR"/>
</dbReference>
<gene>
    <name evidence="9" type="ORF">FNA46_03695</name>
</gene>
<evidence type="ECO:0000259" key="8">
    <source>
        <dbReference type="PROSITE" id="PS50885"/>
    </source>
</evidence>
<dbReference type="CDD" id="cd11386">
    <property type="entry name" value="MCP_signal"/>
    <property type="match status" value="1"/>
</dbReference>
<dbReference type="CDD" id="cd06225">
    <property type="entry name" value="HAMP"/>
    <property type="match status" value="1"/>
</dbReference>
<evidence type="ECO:0000256" key="1">
    <source>
        <dbReference type="ARBA" id="ARBA00004370"/>
    </source>
</evidence>
<dbReference type="GO" id="GO:0016020">
    <property type="term" value="C:membrane"/>
    <property type="evidence" value="ECO:0007669"/>
    <property type="project" value="UniProtKB-SubCell"/>
</dbReference>
<feature type="domain" description="HAMP" evidence="8">
    <location>
        <begin position="210"/>
        <end position="263"/>
    </location>
</feature>
<dbReference type="GO" id="GO:0006935">
    <property type="term" value="P:chemotaxis"/>
    <property type="evidence" value="ECO:0007669"/>
    <property type="project" value="UniProtKB-KW"/>
</dbReference>
<dbReference type="AlphaFoldDB" id="A0A549TFZ4"/>
<accession>A0A549TFZ4</accession>
<dbReference type="RefSeq" id="WP_142880998.1">
    <property type="nucleotide sequence ID" value="NZ_VJMG01000009.1"/>
</dbReference>
<dbReference type="Gene3D" id="1.10.287.950">
    <property type="entry name" value="Methyl-accepting chemotaxis protein"/>
    <property type="match status" value="1"/>
</dbReference>
<dbReference type="PROSITE" id="PS50885">
    <property type="entry name" value="HAMP"/>
    <property type="match status" value="2"/>
</dbReference>
<feature type="domain" description="Methyl-accepting transducer" evidence="7">
    <location>
        <begin position="348"/>
        <end position="577"/>
    </location>
</feature>
<organism evidence="9 10">
    <name type="scientific">Rhizobium straminoryzae</name>
    <dbReference type="NCBI Taxonomy" id="1387186"/>
    <lineage>
        <taxon>Bacteria</taxon>
        <taxon>Pseudomonadati</taxon>
        <taxon>Pseudomonadota</taxon>
        <taxon>Alphaproteobacteria</taxon>
        <taxon>Hyphomicrobiales</taxon>
        <taxon>Rhizobiaceae</taxon>
        <taxon>Rhizobium/Agrobacterium group</taxon>
        <taxon>Rhizobium</taxon>
    </lineage>
</organism>
<keyword evidence="2" id="KW-0145">Chemotaxis</keyword>
<keyword evidence="4" id="KW-0807">Transducer</keyword>
<evidence type="ECO:0000256" key="5">
    <source>
        <dbReference type="SAM" id="Coils"/>
    </source>
</evidence>
<comment type="similarity">
    <text evidence="3">Belongs to the methyl-accepting chemotaxis (MCP) protein family.</text>
</comment>
<evidence type="ECO:0000259" key="7">
    <source>
        <dbReference type="PROSITE" id="PS50111"/>
    </source>
</evidence>
<protein>
    <submittedName>
        <fullName evidence="9">Methyl-accepting chemotaxis protein</fullName>
    </submittedName>
</protein>
<feature type="domain" description="HAMP" evidence="8">
    <location>
        <begin position="291"/>
        <end position="343"/>
    </location>
</feature>
<feature type="transmembrane region" description="Helical" evidence="6">
    <location>
        <begin position="186"/>
        <end position="208"/>
    </location>
</feature>
<dbReference type="PROSITE" id="PS50111">
    <property type="entry name" value="CHEMOTAXIS_TRANSDUC_2"/>
    <property type="match status" value="1"/>
</dbReference>
<reference evidence="9 10" key="1">
    <citation type="submission" date="2019-07" db="EMBL/GenBank/DDBJ databases">
        <title>Ln-dependent methylotrophs.</title>
        <authorList>
            <person name="Tani A."/>
        </authorList>
    </citation>
    <scope>NUCLEOTIDE SEQUENCE [LARGE SCALE GENOMIC DNA]</scope>
    <source>
        <strain evidence="9 10">SM12</strain>
    </source>
</reference>
<keyword evidence="10" id="KW-1185">Reference proteome</keyword>
<comment type="subcellular location">
    <subcellularLocation>
        <location evidence="1">Membrane</location>
    </subcellularLocation>
</comment>
<keyword evidence="5" id="KW-0175">Coiled coil</keyword>
<dbReference type="SMART" id="SM00304">
    <property type="entry name" value="HAMP"/>
    <property type="match status" value="2"/>
</dbReference>
<evidence type="ECO:0000256" key="4">
    <source>
        <dbReference type="PROSITE-ProRule" id="PRU00284"/>
    </source>
</evidence>
<dbReference type="GO" id="GO:0004888">
    <property type="term" value="F:transmembrane signaling receptor activity"/>
    <property type="evidence" value="ECO:0007669"/>
    <property type="project" value="InterPro"/>
</dbReference>
<name>A0A549TFZ4_9HYPH</name>